<accession>A0AAE0XE14</accession>
<dbReference type="AlphaFoldDB" id="A0AAE0XE14"/>
<gene>
    <name evidence="1" type="ORF">RRG08_036159</name>
</gene>
<reference evidence="1" key="1">
    <citation type="journal article" date="2023" name="G3 (Bethesda)">
        <title>A reference genome for the long-term kleptoplast-retaining sea slug Elysia crispata morphotype clarki.</title>
        <authorList>
            <person name="Eastman K.E."/>
            <person name="Pendleton A.L."/>
            <person name="Shaikh M.A."/>
            <person name="Suttiyut T."/>
            <person name="Ogas R."/>
            <person name="Tomko P."/>
            <person name="Gavelis G."/>
            <person name="Widhalm J.R."/>
            <person name="Wisecaver J.H."/>
        </authorList>
    </citation>
    <scope>NUCLEOTIDE SEQUENCE</scope>
    <source>
        <strain evidence="1">ECLA1</strain>
    </source>
</reference>
<evidence type="ECO:0000313" key="1">
    <source>
        <dbReference type="EMBL" id="KAK3691355.1"/>
    </source>
</evidence>
<sequence length="107" mass="11716">MSMTGIFGKAPVLKGLQVLFCYSFDGSGLTLEVKVGRWEIVAREGKGEETLRLREGERTAEIIPNQPGFSLAITHLSAGHVPPPYSGQRETRHASWPLTTVAGFSCW</sequence>
<proteinExistence type="predicted"/>
<evidence type="ECO:0000313" key="2">
    <source>
        <dbReference type="Proteomes" id="UP001283361"/>
    </source>
</evidence>
<comment type="caution">
    <text evidence="1">The sequence shown here is derived from an EMBL/GenBank/DDBJ whole genome shotgun (WGS) entry which is preliminary data.</text>
</comment>
<keyword evidence="2" id="KW-1185">Reference proteome</keyword>
<name>A0AAE0XE14_9GAST</name>
<dbReference type="Proteomes" id="UP001283361">
    <property type="component" value="Unassembled WGS sequence"/>
</dbReference>
<dbReference type="EMBL" id="JAWDGP010008094">
    <property type="protein sequence ID" value="KAK3691355.1"/>
    <property type="molecule type" value="Genomic_DNA"/>
</dbReference>
<protein>
    <submittedName>
        <fullName evidence="1">Uncharacterized protein</fullName>
    </submittedName>
</protein>
<organism evidence="1 2">
    <name type="scientific">Elysia crispata</name>
    <name type="common">lettuce slug</name>
    <dbReference type="NCBI Taxonomy" id="231223"/>
    <lineage>
        <taxon>Eukaryota</taxon>
        <taxon>Metazoa</taxon>
        <taxon>Spiralia</taxon>
        <taxon>Lophotrochozoa</taxon>
        <taxon>Mollusca</taxon>
        <taxon>Gastropoda</taxon>
        <taxon>Heterobranchia</taxon>
        <taxon>Euthyneura</taxon>
        <taxon>Panpulmonata</taxon>
        <taxon>Sacoglossa</taxon>
        <taxon>Placobranchoidea</taxon>
        <taxon>Plakobranchidae</taxon>
        <taxon>Elysia</taxon>
    </lineage>
</organism>